<keyword evidence="3" id="KW-1185">Reference proteome</keyword>
<keyword evidence="1" id="KW-0732">Signal</keyword>
<evidence type="ECO:0000256" key="1">
    <source>
        <dbReference type="SAM" id="SignalP"/>
    </source>
</evidence>
<organism evidence="2 3">
    <name type="scientific">Zea mays</name>
    <name type="common">Maize</name>
    <dbReference type="NCBI Taxonomy" id="4577"/>
    <lineage>
        <taxon>Eukaryota</taxon>
        <taxon>Viridiplantae</taxon>
        <taxon>Streptophyta</taxon>
        <taxon>Embryophyta</taxon>
        <taxon>Tracheophyta</taxon>
        <taxon>Spermatophyta</taxon>
        <taxon>Magnoliopsida</taxon>
        <taxon>Liliopsida</taxon>
        <taxon>Poales</taxon>
        <taxon>Poaceae</taxon>
        <taxon>PACMAD clade</taxon>
        <taxon>Panicoideae</taxon>
        <taxon>Andropogonodae</taxon>
        <taxon>Andropogoneae</taxon>
        <taxon>Tripsacinae</taxon>
        <taxon>Zea</taxon>
    </lineage>
</organism>
<evidence type="ECO:0000313" key="3">
    <source>
        <dbReference type="Proteomes" id="UP000007305"/>
    </source>
</evidence>
<feature type="chain" id="PRO_5032580631" evidence="1">
    <location>
        <begin position="18"/>
        <end position="166"/>
    </location>
</feature>
<feature type="signal peptide" evidence="1">
    <location>
        <begin position="1"/>
        <end position="17"/>
    </location>
</feature>
<proteinExistence type="predicted"/>
<reference evidence="3" key="1">
    <citation type="submission" date="2015-12" db="EMBL/GenBank/DDBJ databases">
        <title>Update maize B73 reference genome by single molecule sequencing technologies.</title>
        <authorList>
            <consortium name="Maize Genome Sequencing Project"/>
            <person name="Ware D."/>
        </authorList>
    </citation>
    <scope>NUCLEOTIDE SEQUENCE [LARGE SCALE GENOMIC DNA]</scope>
    <source>
        <strain evidence="3">cv. B73</strain>
    </source>
</reference>
<accession>A0A804QE62</accession>
<reference evidence="2" key="3">
    <citation type="submission" date="2021-05" db="UniProtKB">
        <authorList>
            <consortium name="EnsemblPlants"/>
        </authorList>
    </citation>
    <scope>IDENTIFICATION</scope>
    <source>
        <strain evidence="2">cv. B73</strain>
    </source>
</reference>
<evidence type="ECO:0000313" key="2">
    <source>
        <dbReference type="EnsemblPlants" id="Zm00001eb325990_P001"/>
    </source>
</evidence>
<dbReference type="EnsemblPlants" id="Zm00001eb325990_T001">
    <property type="protein sequence ID" value="Zm00001eb325990_P001"/>
    <property type="gene ID" value="Zm00001eb325990"/>
</dbReference>
<name>A0A804QE62_MAIZE</name>
<reference evidence="2" key="2">
    <citation type="submission" date="2019-07" db="EMBL/GenBank/DDBJ databases">
        <authorList>
            <person name="Seetharam A."/>
            <person name="Woodhouse M."/>
            <person name="Cannon E."/>
        </authorList>
    </citation>
    <scope>NUCLEOTIDE SEQUENCE [LARGE SCALE GENOMIC DNA]</scope>
    <source>
        <strain evidence="2">cv. B73</strain>
    </source>
</reference>
<dbReference type="Gramene" id="Zm00001eb325990_T001">
    <property type="protein sequence ID" value="Zm00001eb325990_P001"/>
    <property type="gene ID" value="Zm00001eb325990"/>
</dbReference>
<protein>
    <submittedName>
        <fullName evidence="2">Uncharacterized protein</fullName>
    </submittedName>
</protein>
<sequence length="166" mass="17740">MAGQAGLLLGGWVDACACPFLGGNDSEAPRIGGALAHGWRRVFCRWADVASVVGARGPGPSAAGQGLRRRIVSHKTIMAVCCCCLADETIMNRLHFPVAAARAPYIRRQANSPTPEAASRTRTRHAVAAGIGLRTCLYVKDKRFHYKVSDWLAVVSVVSSGEKSKH</sequence>
<dbReference type="Proteomes" id="UP000007305">
    <property type="component" value="Chromosome 7"/>
</dbReference>
<dbReference type="AlphaFoldDB" id="A0A804QE62"/>